<dbReference type="InterPro" id="IPR050509">
    <property type="entry name" value="CoA-transferase_III"/>
</dbReference>
<keyword evidence="2" id="KW-1185">Reference proteome</keyword>
<gene>
    <name evidence="1" type="ORF">DW352_05460</name>
</gene>
<dbReference type="KEGG" id="ptaw:DW352_05460"/>
<dbReference type="PANTHER" id="PTHR48228:SF5">
    <property type="entry name" value="ALPHA-METHYLACYL-COA RACEMASE"/>
    <property type="match status" value="1"/>
</dbReference>
<keyword evidence="1" id="KW-0808">Transferase</keyword>
<dbReference type="Gene3D" id="3.40.50.10540">
    <property type="entry name" value="Crotonobetainyl-coa:carnitine coa-transferase, domain 1"/>
    <property type="match status" value="1"/>
</dbReference>
<dbReference type="Pfam" id="PF02515">
    <property type="entry name" value="CoA_transf_3"/>
    <property type="match status" value="1"/>
</dbReference>
<dbReference type="InterPro" id="IPR003673">
    <property type="entry name" value="CoA-Trfase_fam_III"/>
</dbReference>
<dbReference type="InterPro" id="IPR044855">
    <property type="entry name" value="CoA-Trfase_III_dom3_sf"/>
</dbReference>
<reference evidence="1 2" key="1">
    <citation type="submission" date="2018-07" db="EMBL/GenBank/DDBJ databases">
        <authorList>
            <person name="Quirk P.G."/>
            <person name="Krulwich T.A."/>
        </authorList>
    </citation>
    <scope>NUCLEOTIDE SEQUENCE [LARGE SCALE GENOMIC DNA]</scope>
    <source>
        <strain evidence="1 2">CC-BB4</strain>
    </source>
</reference>
<name>A0A346A3X3_9HYPH</name>
<evidence type="ECO:0000313" key="1">
    <source>
        <dbReference type="EMBL" id="AXK83870.1"/>
    </source>
</evidence>
<sequence>MQPLSGLLVLDFTTLLPGPLATLMLAEAGAEVIKIERPGGEDMRRFPPQFDGEGAAYALLNRGKQGLTLDLKSEADRAKLKPLIARTDILVEQFRPGVMARLGLGYDEVATLNRKLIYCSISGYGQAGPRADEAGHDLNYIAATGLLDLQPGPIERPVVPPMLAADIGGGSFPAVINILLALRARDQSGQGCHLDIAMTDAMFTFGWYALALGAASGRFPKPGELMLAGGSPRYQLYPTKDGRIVACGALEQKFWLAFAQAIGLAPDYVDDTRDPEATREAVAKLIAARTADEWRPLLAQADCCATIVTPLEEALRDPHFVERGLFAHEVEVGHAKTLPAIPVPIAPQFRGKPGTKKAP</sequence>
<dbReference type="Proteomes" id="UP000254889">
    <property type="component" value="Chromosome"/>
</dbReference>
<protein>
    <submittedName>
        <fullName evidence="1">CoA transferase</fullName>
    </submittedName>
</protein>
<accession>A0A346A3X3</accession>
<organism evidence="1 2">
    <name type="scientific">Pseudolabrys taiwanensis</name>
    <dbReference type="NCBI Taxonomy" id="331696"/>
    <lineage>
        <taxon>Bacteria</taxon>
        <taxon>Pseudomonadati</taxon>
        <taxon>Pseudomonadota</taxon>
        <taxon>Alphaproteobacteria</taxon>
        <taxon>Hyphomicrobiales</taxon>
        <taxon>Xanthobacteraceae</taxon>
        <taxon>Pseudolabrys</taxon>
    </lineage>
</organism>
<proteinExistence type="predicted"/>
<dbReference type="PANTHER" id="PTHR48228">
    <property type="entry name" value="SUCCINYL-COA--D-CITRAMALATE COA-TRANSFERASE"/>
    <property type="match status" value="1"/>
</dbReference>
<evidence type="ECO:0000313" key="2">
    <source>
        <dbReference type="Proteomes" id="UP000254889"/>
    </source>
</evidence>
<dbReference type="RefSeq" id="WP_115694249.1">
    <property type="nucleotide sequence ID" value="NZ_CP031417.1"/>
</dbReference>
<dbReference type="GO" id="GO:0016740">
    <property type="term" value="F:transferase activity"/>
    <property type="evidence" value="ECO:0007669"/>
    <property type="project" value="UniProtKB-KW"/>
</dbReference>
<dbReference type="InterPro" id="IPR023606">
    <property type="entry name" value="CoA-Trfase_III_dom_1_sf"/>
</dbReference>
<dbReference type="SUPFAM" id="SSF89796">
    <property type="entry name" value="CoA-transferase family III (CaiB/BaiF)"/>
    <property type="match status" value="1"/>
</dbReference>
<dbReference type="OrthoDB" id="9806585at2"/>
<dbReference type="AlphaFoldDB" id="A0A346A3X3"/>
<dbReference type="Gene3D" id="3.30.1540.10">
    <property type="entry name" value="formyl-coa transferase, domain 3"/>
    <property type="match status" value="1"/>
</dbReference>
<dbReference type="EMBL" id="CP031417">
    <property type="protein sequence ID" value="AXK83870.1"/>
    <property type="molecule type" value="Genomic_DNA"/>
</dbReference>